<evidence type="ECO:0000256" key="1">
    <source>
        <dbReference type="SAM" id="MobiDB-lite"/>
    </source>
</evidence>
<dbReference type="Proteomes" id="UP000233551">
    <property type="component" value="Unassembled WGS sequence"/>
</dbReference>
<dbReference type="EMBL" id="PGOL01001564">
    <property type="protein sequence ID" value="PKI56875.1"/>
    <property type="molecule type" value="Genomic_DNA"/>
</dbReference>
<sequence length="89" mass="9645">MGPLPNVTDHQISKEKSKEEGIGAANRRPQTLHRGCRHPQRTLATLVEGSGSPIGGLDPESTEDPESNSDPSTEGTSILCGCRRPRWRV</sequence>
<reference evidence="2 3" key="1">
    <citation type="submission" date="2017-11" db="EMBL/GenBank/DDBJ databases">
        <title>De-novo sequencing of pomegranate (Punica granatum L.) genome.</title>
        <authorList>
            <person name="Akparov Z."/>
            <person name="Amiraslanov A."/>
            <person name="Hajiyeva S."/>
            <person name="Abbasov M."/>
            <person name="Kaur K."/>
            <person name="Hamwieh A."/>
            <person name="Solovyev V."/>
            <person name="Salamov A."/>
            <person name="Braich B."/>
            <person name="Kosarev P."/>
            <person name="Mahmoud A."/>
            <person name="Hajiyev E."/>
            <person name="Babayeva S."/>
            <person name="Izzatullayeva V."/>
            <person name="Mammadov A."/>
            <person name="Mammadov A."/>
            <person name="Sharifova S."/>
            <person name="Ojaghi J."/>
            <person name="Eynullazada K."/>
            <person name="Bayramov B."/>
            <person name="Abdulazimova A."/>
            <person name="Shahmuradov I."/>
        </authorList>
    </citation>
    <scope>NUCLEOTIDE SEQUENCE [LARGE SCALE GENOMIC DNA]</scope>
    <source>
        <strain evidence="3">cv. AG2017</strain>
        <tissue evidence="2">Leaf</tissue>
    </source>
</reference>
<organism evidence="2 3">
    <name type="scientific">Punica granatum</name>
    <name type="common">Pomegranate</name>
    <dbReference type="NCBI Taxonomy" id="22663"/>
    <lineage>
        <taxon>Eukaryota</taxon>
        <taxon>Viridiplantae</taxon>
        <taxon>Streptophyta</taxon>
        <taxon>Embryophyta</taxon>
        <taxon>Tracheophyta</taxon>
        <taxon>Spermatophyta</taxon>
        <taxon>Magnoliopsida</taxon>
        <taxon>eudicotyledons</taxon>
        <taxon>Gunneridae</taxon>
        <taxon>Pentapetalae</taxon>
        <taxon>rosids</taxon>
        <taxon>malvids</taxon>
        <taxon>Myrtales</taxon>
        <taxon>Lythraceae</taxon>
        <taxon>Punica</taxon>
    </lineage>
</organism>
<dbReference type="AlphaFoldDB" id="A0A2I0JKQ5"/>
<feature type="compositionally biased region" description="Basic and acidic residues" evidence="1">
    <location>
        <begin position="11"/>
        <end position="21"/>
    </location>
</feature>
<evidence type="ECO:0000313" key="2">
    <source>
        <dbReference type="EMBL" id="PKI56875.1"/>
    </source>
</evidence>
<name>A0A2I0JKQ5_PUNGR</name>
<protein>
    <submittedName>
        <fullName evidence="2">Uncharacterized protein</fullName>
    </submittedName>
</protein>
<evidence type="ECO:0000313" key="3">
    <source>
        <dbReference type="Proteomes" id="UP000233551"/>
    </source>
</evidence>
<feature type="region of interest" description="Disordered" evidence="1">
    <location>
        <begin position="1"/>
        <end position="89"/>
    </location>
</feature>
<feature type="compositionally biased region" description="Basic residues" evidence="1">
    <location>
        <begin position="30"/>
        <end position="40"/>
    </location>
</feature>
<accession>A0A2I0JKQ5</accession>
<proteinExistence type="predicted"/>
<keyword evidence="3" id="KW-1185">Reference proteome</keyword>
<gene>
    <name evidence="2" type="ORF">CRG98_022704</name>
</gene>
<comment type="caution">
    <text evidence="2">The sequence shown here is derived from an EMBL/GenBank/DDBJ whole genome shotgun (WGS) entry which is preliminary data.</text>
</comment>